<gene>
    <name evidence="1" type="ORF">AWM74_01620</name>
</gene>
<dbReference type="EMBL" id="CP014162">
    <property type="protein sequence ID" value="AMB97011.1"/>
    <property type="molecule type" value="Genomic_DNA"/>
</dbReference>
<dbReference type="Proteomes" id="UP000067698">
    <property type="component" value="Chromosome"/>
</dbReference>
<dbReference type="GeneID" id="92866246"/>
<organism evidence="1 2">
    <name type="scientific">Aerococcus urinaeequi</name>
    <dbReference type="NCBI Taxonomy" id="51665"/>
    <lineage>
        <taxon>Bacteria</taxon>
        <taxon>Bacillati</taxon>
        <taxon>Bacillota</taxon>
        <taxon>Bacilli</taxon>
        <taxon>Lactobacillales</taxon>
        <taxon>Aerococcaceae</taxon>
        <taxon>Aerococcus</taxon>
    </lineage>
</organism>
<proteinExistence type="predicted"/>
<dbReference type="RefSeq" id="WP_034258403.1">
    <property type="nucleotide sequence ID" value="NZ_CP014162.1"/>
</dbReference>
<dbReference type="AlphaFoldDB" id="A0AAC8WZG8"/>
<sequence length="95" mass="10875">MDYSQLFIETLDRAQERFLDSLDQVNMEDADVMSAPLIKSIIGLIWHIGSMIDLEISDLNGEESLWISDGLTKKFNLPLPDDTLDFNHSFEKAEK</sequence>
<protein>
    <recommendedName>
        <fullName evidence="3">DinB family protein</fullName>
    </recommendedName>
</protein>
<accession>A0AAC8WZG8</accession>
<reference evidence="2" key="2">
    <citation type="submission" date="2016-01" db="EMBL/GenBank/DDBJ databases">
        <title>Six Aerococcus type strain genome sequencing and assembly using PacBio and Illumina Hiseq.</title>
        <authorList>
            <person name="Carkaci D."/>
            <person name="Dargis R."/>
            <person name="Nielsen X.C."/>
            <person name="Skovgaard O."/>
            <person name="Fuursted K."/>
            <person name="Christensen J.J."/>
        </authorList>
    </citation>
    <scope>NUCLEOTIDE SEQUENCE [LARGE SCALE GENOMIC DNA]</scope>
    <source>
        <strain evidence="2">CCUG28094</strain>
    </source>
</reference>
<evidence type="ECO:0000313" key="1">
    <source>
        <dbReference type="EMBL" id="AMB97011.1"/>
    </source>
</evidence>
<dbReference type="Gene3D" id="1.20.120.450">
    <property type="entry name" value="dinb family like domain"/>
    <property type="match status" value="1"/>
</dbReference>
<dbReference type="SUPFAM" id="SSF109854">
    <property type="entry name" value="DinB/YfiT-like putative metalloenzymes"/>
    <property type="match status" value="1"/>
</dbReference>
<name>A0AAC8WZG8_9LACT</name>
<evidence type="ECO:0000313" key="2">
    <source>
        <dbReference type="Proteomes" id="UP000067698"/>
    </source>
</evidence>
<dbReference type="InterPro" id="IPR034660">
    <property type="entry name" value="DinB/YfiT-like"/>
</dbReference>
<reference evidence="1 2" key="1">
    <citation type="journal article" date="2016" name="Genome Announc.">
        <title>Complete Genome Sequences of Aerococcus christensenii CCUG 28831T, Aerococcus sanguinicola CCUG 43001T, Aerococcus urinae CCUG 36881T, Aerococcus urinaeequi CCUG 28094T, Aerococcus urinaehominis CCUG 42038 BT, and Aerococcus viridans CCUG 4311T.</title>
        <authorList>
            <person name="Carkaci D."/>
            <person name="Dargis R."/>
            <person name="Nielsen X.C."/>
            <person name="Skovgaard O."/>
            <person name="Fuursted K."/>
            <person name="Christensen J.J."/>
        </authorList>
    </citation>
    <scope>NUCLEOTIDE SEQUENCE [LARGE SCALE GENOMIC DNA]</scope>
    <source>
        <strain evidence="1 2">CCUG28094</strain>
    </source>
</reference>
<evidence type="ECO:0008006" key="3">
    <source>
        <dbReference type="Google" id="ProtNLM"/>
    </source>
</evidence>